<keyword evidence="1" id="KW-1133">Transmembrane helix</keyword>
<reference evidence="2 3" key="1">
    <citation type="submission" date="2024-04" db="EMBL/GenBank/DDBJ databases">
        <title>Symmetric and asymmetric DNA N6-adenine methylation regulates different biological responses in Mucorales.</title>
        <authorList>
            <consortium name="Lawrence Berkeley National Laboratory"/>
            <person name="Lax C."/>
            <person name="Mondo S.J."/>
            <person name="Osorio-Concepcion M."/>
            <person name="Muszewska A."/>
            <person name="Corrochano-Luque M."/>
            <person name="Gutierrez G."/>
            <person name="Riley R."/>
            <person name="Lipzen A."/>
            <person name="Guo J."/>
            <person name="Hundley H."/>
            <person name="Amirebrahimi M."/>
            <person name="Ng V."/>
            <person name="Lorenzo-Gutierrez D."/>
            <person name="Binder U."/>
            <person name="Yang J."/>
            <person name="Song Y."/>
            <person name="Canovas D."/>
            <person name="Navarro E."/>
            <person name="Freitag M."/>
            <person name="Gabaldon T."/>
            <person name="Grigoriev I.V."/>
            <person name="Corrochano L.M."/>
            <person name="Nicolas F.E."/>
            <person name="Garre V."/>
        </authorList>
    </citation>
    <scope>NUCLEOTIDE SEQUENCE [LARGE SCALE GENOMIC DNA]</scope>
    <source>
        <strain evidence="2 3">L51</strain>
    </source>
</reference>
<keyword evidence="3" id="KW-1185">Reference proteome</keyword>
<evidence type="ECO:0000313" key="2">
    <source>
        <dbReference type="EMBL" id="KAL0097959.1"/>
    </source>
</evidence>
<gene>
    <name evidence="2" type="ORF">J3Q64DRAFT_1716051</name>
</gene>
<feature type="non-terminal residue" evidence="2">
    <location>
        <position position="60"/>
    </location>
</feature>
<organism evidence="2 3">
    <name type="scientific">Phycomyces blakesleeanus</name>
    <dbReference type="NCBI Taxonomy" id="4837"/>
    <lineage>
        <taxon>Eukaryota</taxon>
        <taxon>Fungi</taxon>
        <taxon>Fungi incertae sedis</taxon>
        <taxon>Mucoromycota</taxon>
        <taxon>Mucoromycotina</taxon>
        <taxon>Mucoromycetes</taxon>
        <taxon>Mucorales</taxon>
        <taxon>Phycomycetaceae</taxon>
        <taxon>Phycomyces</taxon>
    </lineage>
</organism>
<sequence length="60" mass="6995">MGFNLASFIYIAHLISYIFFSFSCLPVCTLFSLPLPLFLLSYLFFSIIHFLIYFLSCQPL</sequence>
<keyword evidence="1" id="KW-0812">Transmembrane</keyword>
<name>A0ABR3BGH5_PHYBL</name>
<comment type="caution">
    <text evidence="2">The sequence shown here is derived from an EMBL/GenBank/DDBJ whole genome shotgun (WGS) entry which is preliminary data.</text>
</comment>
<proteinExistence type="predicted"/>
<accession>A0ABR3BGH5</accession>
<feature type="transmembrane region" description="Helical" evidence="1">
    <location>
        <begin position="7"/>
        <end position="33"/>
    </location>
</feature>
<evidence type="ECO:0000313" key="3">
    <source>
        <dbReference type="Proteomes" id="UP001448207"/>
    </source>
</evidence>
<feature type="transmembrane region" description="Helical" evidence="1">
    <location>
        <begin position="39"/>
        <end position="56"/>
    </location>
</feature>
<protein>
    <submittedName>
        <fullName evidence="2">Uncharacterized protein</fullName>
    </submittedName>
</protein>
<dbReference type="EMBL" id="JBCLYO010000001">
    <property type="protein sequence ID" value="KAL0097959.1"/>
    <property type="molecule type" value="Genomic_DNA"/>
</dbReference>
<dbReference type="Proteomes" id="UP001448207">
    <property type="component" value="Unassembled WGS sequence"/>
</dbReference>
<evidence type="ECO:0000256" key="1">
    <source>
        <dbReference type="SAM" id="Phobius"/>
    </source>
</evidence>
<keyword evidence="1" id="KW-0472">Membrane</keyword>